<organism evidence="2 3">
    <name type="scientific">Ficus carica</name>
    <name type="common">Common fig</name>
    <dbReference type="NCBI Taxonomy" id="3494"/>
    <lineage>
        <taxon>Eukaryota</taxon>
        <taxon>Viridiplantae</taxon>
        <taxon>Streptophyta</taxon>
        <taxon>Embryophyta</taxon>
        <taxon>Tracheophyta</taxon>
        <taxon>Spermatophyta</taxon>
        <taxon>Magnoliopsida</taxon>
        <taxon>eudicotyledons</taxon>
        <taxon>Gunneridae</taxon>
        <taxon>Pentapetalae</taxon>
        <taxon>rosids</taxon>
        <taxon>fabids</taxon>
        <taxon>Rosales</taxon>
        <taxon>Moraceae</taxon>
        <taxon>Ficeae</taxon>
        <taxon>Ficus</taxon>
    </lineage>
</organism>
<feature type="compositionally biased region" description="Polar residues" evidence="1">
    <location>
        <begin position="56"/>
        <end position="67"/>
    </location>
</feature>
<dbReference type="Proteomes" id="UP001187192">
    <property type="component" value="Unassembled WGS sequence"/>
</dbReference>
<sequence length="130" mass="14119">MPRSENSKADALARLASGIDADGLVSVLVERLNQPSIERNKQILFSEKEAPGQLHPTRSTPTDNTVPGVQGPLGRKIEFPQMDVDHKKQRADTPDQRPLGQAHPTISKLGKFLQNLPSLGGAPEVQNINV</sequence>
<accession>A0AA88DNZ1</accession>
<gene>
    <name evidence="2" type="ORF">TIFTF001_027880</name>
</gene>
<name>A0AA88DNZ1_FICCA</name>
<proteinExistence type="predicted"/>
<dbReference type="EMBL" id="BTGU01000081">
    <property type="protein sequence ID" value="GMN58785.1"/>
    <property type="molecule type" value="Genomic_DNA"/>
</dbReference>
<evidence type="ECO:0000256" key="1">
    <source>
        <dbReference type="SAM" id="MobiDB-lite"/>
    </source>
</evidence>
<feature type="region of interest" description="Disordered" evidence="1">
    <location>
        <begin position="43"/>
        <end position="76"/>
    </location>
</feature>
<dbReference type="AlphaFoldDB" id="A0AA88DNZ1"/>
<keyword evidence="3" id="KW-1185">Reference proteome</keyword>
<evidence type="ECO:0000313" key="3">
    <source>
        <dbReference type="Proteomes" id="UP001187192"/>
    </source>
</evidence>
<protein>
    <recommendedName>
        <fullName evidence="4">Reverse transcriptase</fullName>
    </recommendedName>
</protein>
<comment type="caution">
    <text evidence="2">The sequence shown here is derived from an EMBL/GenBank/DDBJ whole genome shotgun (WGS) entry which is preliminary data.</text>
</comment>
<evidence type="ECO:0000313" key="2">
    <source>
        <dbReference type="EMBL" id="GMN58785.1"/>
    </source>
</evidence>
<evidence type="ECO:0008006" key="4">
    <source>
        <dbReference type="Google" id="ProtNLM"/>
    </source>
</evidence>
<reference evidence="2" key="1">
    <citation type="submission" date="2023-07" db="EMBL/GenBank/DDBJ databases">
        <title>draft genome sequence of fig (Ficus carica).</title>
        <authorList>
            <person name="Takahashi T."/>
            <person name="Nishimura K."/>
        </authorList>
    </citation>
    <scope>NUCLEOTIDE SEQUENCE</scope>
</reference>